<protein>
    <recommendedName>
        <fullName evidence="3">Thioesterase domain-containing protein</fullName>
    </recommendedName>
</protein>
<dbReference type="InterPro" id="IPR029069">
    <property type="entry name" value="HotDog_dom_sf"/>
</dbReference>
<dbReference type="InterPro" id="IPR039298">
    <property type="entry name" value="ACOT13"/>
</dbReference>
<comment type="similarity">
    <text evidence="1">Belongs to the thioesterase PaaI family.</text>
</comment>
<dbReference type="GO" id="GO:0047617">
    <property type="term" value="F:fatty acyl-CoA hydrolase activity"/>
    <property type="evidence" value="ECO:0007669"/>
    <property type="project" value="InterPro"/>
</dbReference>
<evidence type="ECO:0000313" key="5">
    <source>
        <dbReference type="Proteomes" id="UP000051952"/>
    </source>
</evidence>
<dbReference type="Pfam" id="PF03061">
    <property type="entry name" value="4HBT"/>
    <property type="match status" value="1"/>
</dbReference>
<dbReference type="AlphaFoldDB" id="A0A0S4KID7"/>
<gene>
    <name evidence="4" type="ORF">BSAL_42465</name>
</gene>
<dbReference type="PANTHER" id="PTHR21660">
    <property type="entry name" value="THIOESTERASE SUPERFAMILY MEMBER-RELATED"/>
    <property type="match status" value="1"/>
</dbReference>
<dbReference type="Proteomes" id="UP000051952">
    <property type="component" value="Unassembled WGS sequence"/>
</dbReference>
<feature type="domain" description="Thioesterase" evidence="3">
    <location>
        <begin position="68"/>
        <end position="140"/>
    </location>
</feature>
<name>A0A0S4KID7_BODSA</name>
<evidence type="ECO:0000256" key="2">
    <source>
        <dbReference type="ARBA" id="ARBA00022801"/>
    </source>
</evidence>
<sequence>MTTAATNEQLKDLIRSNADIYPMHMDEIVFKASTLAVDDIRGPDASNKHCVVWPFVFKSELANLHDKLHGGMAAYLVDAITSIHLALIDGRQQHVSMHLSLNYIRPVPIGETVLLKTFINGRGKTAAFLEAEFWSADDKVIYLTATHSKIFVGKERDSSNKKVAKL</sequence>
<dbReference type="SUPFAM" id="SSF54637">
    <property type="entry name" value="Thioesterase/thiol ester dehydrase-isomerase"/>
    <property type="match status" value="1"/>
</dbReference>
<keyword evidence="5" id="KW-1185">Reference proteome</keyword>
<evidence type="ECO:0000259" key="3">
    <source>
        <dbReference type="Pfam" id="PF03061"/>
    </source>
</evidence>
<dbReference type="OrthoDB" id="249717at2759"/>
<reference evidence="5" key="1">
    <citation type="submission" date="2015-09" db="EMBL/GenBank/DDBJ databases">
        <authorList>
            <consortium name="Pathogen Informatics"/>
        </authorList>
    </citation>
    <scope>NUCLEOTIDE SEQUENCE [LARGE SCALE GENOMIC DNA]</scope>
    <source>
        <strain evidence="5">Lake Konstanz</strain>
    </source>
</reference>
<dbReference type="InterPro" id="IPR006683">
    <property type="entry name" value="Thioestr_dom"/>
</dbReference>
<dbReference type="PANTHER" id="PTHR21660:SF1">
    <property type="entry name" value="ACYL-COENZYME A THIOESTERASE 13"/>
    <property type="match status" value="1"/>
</dbReference>
<evidence type="ECO:0000313" key="4">
    <source>
        <dbReference type="EMBL" id="CUI15456.1"/>
    </source>
</evidence>
<dbReference type="EMBL" id="CYKH01002148">
    <property type="protein sequence ID" value="CUI15456.1"/>
    <property type="molecule type" value="Genomic_DNA"/>
</dbReference>
<dbReference type="CDD" id="cd03443">
    <property type="entry name" value="PaaI_thioesterase"/>
    <property type="match status" value="1"/>
</dbReference>
<keyword evidence="2" id="KW-0378">Hydrolase</keyword>
<dbReference type="Gene3D" id="3.10.129.10">
    <property type="entry name" value="Hotdog Thioesterase"/>
    <property type="match status" value="1"/>
</dbReference>
<dbReference type="VEuPathDB" id="TriTrypDB:BSAL_42465"/>
<evidence type="ECO:0000256" key="1">
    <source>
        <dbReference type="ARBA" id="ARBA00008324"/>
    </source>
</evidence>
<proteinExistence type="inferred from homology"/>
<accession>A0A0S4KID7</accession>
<organism evidence="4 5">
    <name type="scientific">Bodo saltans</name>
    <name type="common">Flagellated protozoan</name>
    <dbReference type="NCBI Taxonomy" id="75058"/>
    <lineage>
        <taxon>Eukaryota</taxon>
        <taxon>Discoba</taxon>
        <taxon>Euglenozoa</taxon>
        <taxon>Kinetoplastea</taxon>
        <taxon>Metakinetoplastina</taxon>
        <taxon>Eubodonida</taxon>
        <taxon>Bodonidae</taxon>
        <taxon>Bodo</taxon>
    </lineage>
</organism>